<protein>
    <submittedName>
        <fullName evidence="1">OCR-like antirestriction protein</fullName>
    </submittedName>
</protein>
<name>A0A291LH30_9CAUD</name>
<sequence>MTPIETIIEHSPDKLARIADCTVPDTNVNEGADFLARARDSVVSKVEAYWSGRPSELGDVVRKYRERIQDKVSEAAPDAFADTMWREYVDLRAYQEDLTEFGTPTDDTMEGCARLALSSIAHRLASALLTEIEEASK</sequence>
<dbReference type="Proteomes" id="UP000228562">
    <property type="component" value="Segment"/>
</dbReference>
<proteinExistence type="predicted"/>
<organism evidence="1 2">
    <name type="scientific">Streptomyces phage Amethyst</name>
    <dbReference type="NCBI Taxonomy" id="2041205"/>
    <lineage>
        <taxon>Viruses</taxon>
        <taxon>Duplodnaviria</taxon>
        <taxon>Heunggongvirae</taxon>
        <taxon>Uroviricota</taxon>
        <taxon>Caudoviricetes</taxon>
        <taxon>Arquatrovirinae</taxon>
        <taxon>Omarvirus</taxon>
        <taxon>Omarvirus amethyst</taxon>
    </lineage>
</organism>
<reference evidence="1 2" key="1">
    <citation type="submission" date="2017-08" db="EMBL/GenBank/DDBJ databases">
        <authorList>
            <person name="Spangler E.H."/>
            <person name="Amajor V.O."/>
            <person name="Gomez X.D."/>
            <person name="Bhuiyan S."/>
            <person name="Layton S.R."/>
            <person name="Kim T."/>
            <person name="Hughes L.E."/>
            <person name="Garlena R.A."/>
            <person name="Russell D.A."/>
            <person name="Pope W.H."/>
            <person name="Jacobs-Sera D."/>
            <person name="Hendrix R.W."/>
            <person name="Hatfull G.F."/>
        </authorList>
    </citation>
    <scope>NUCLEOTIDE SEQUENCE [LARGE SCALE GENOMIC DNA]</scope>
</reference>
<dbReference type="EMBL" id="MF766044">
    <property type="protein sequence ID" value="ATI18688.1"/>
    <property type="molecule type" value="Genomic_DNA"/>
</dbReference>
<keyword evidence="2" id="KW-1185">Reference proteome</keyword>
<accession>A0A291LH30</accession>
<gene>
    <name evidence="1" type="ORF">SEA_AMETHYST_68</name>
</gene>
<evidence type="ECO:0000313" key="1">
    <source>
        <dbReference type="EMBL" id="ATI18688.1"/>
    </source>
</evidence>
<evidence type="ECO:0000313" key="2">
    <source>
        <dbReference type="Proteomes" id="UP000228562"/>
    </source>
</evidence>